<keyword evidence="3" id="KW-0808">Transferase</keyword>
<evidence type="ECO:0000313" key="3">
    <source>
        <dbReference type="EMBL" id="NYE47781.1"/>
    </source>
</evidence>
<dbReference type="Pfam" id="PF00480">
    <property type="entry name" value="ROK"/>
    <property type="match status" value="1"/>
</dbReference>
<dbReference type="PANTHER" id="PTHR18964">
    <property type="entry name" value="ROK (REPRESSOR, ORF, KINASE) FAMILY"/>
    <property type="match status" value="1"/>
</dbReference>
<reference evidence="3 4" key="1">
    <citation type="submission" date="2020-07" db="EMBL/GenBank/DDBJ databases">
        <title>Sequencing the genomes of 1000 actinobacteria strains.</title>
        <authorList>
            <person name="Klenk H.-P."/>
        </authorList>
    </citation>
    <scope>NUCLEOTIDE SEQUENCE [LARGE SCALE GENOMIC DNA]</scope>
    <source>
        <strain evidence="3 4">CXB654</strain>
    </source>
</reference>
<protein>
    <submittedName>
        <fullName evidence="3">Glucokinase</fullName>
        <ecNumber evidence="3">2.7.1.2</ecNumber>
    </submittedName>
</protein>
<evidence type="ECO:0000256" key="1">
    <source>
        <dbReference type="ARBA" id="ARBA00006479"/>
    </source>
</evidence>
<evidence type="ECO:0000256" key="2">
    <source>
        <dbReference type="SAM" id="MobiDB-lite"/>
    </source>
</evidence>
<organism evidence="3 4">
    <name type="scientific">Spinactinospora alkalitolerans</name>
    <dbReference type="NCBI Taxonomy" id="687207"/>
    <lineage>
        <taxon>Bacteria</taxon>
        <taxon>Bacillati</taxon>
        <taxon>Actinomycetota</taxon>
        <taxon>Actinomycetes</taxon>
        <taxon>Streptosporangiales</taxon>
        <taxon>Nocardiopsidaceae</taxon>
        <taxon>Spinactinospora</taxon>
    </lineage>
</organism>
<dbReference type="PROSITE" id="PS01125">
    <property type="entry name" value="ROK"/>
    <property type="match status" value="1"/>
</dbReference>
<dbReference type="PANTHER" id="PTHR18964:SF149">
    <property type="entry name" value="BIFUNCTIONAL UDP-N-ACETYLGLUCOSAMINE 2-EPIMERASE_N-ACETYLMANNOSAMINE KINASE"/>
    <property type="match status" value="1"/>
</dbReference>
<sequence>MNETPPAHRPSESPGTQAIGIDVGGTKVAGGVVDREGEVRGHLVAPTPTTGGPEALLDTIADLVAELRRSGSAPICGVGVGTGGVIDHARGRVASATDLLPGWAGTHVGPRLRRRTGLPVAVDNDGNTHALGELRFGAARTLHDVLFAAVGTGVGGALAIGGALRRGPHHTAGEIGHLPAPGAEGLRCSCGGTGHVEAGAAGPAIAERYRRFGGAPLDLRAVAARAREGDAAAGRAIAEGARILGRSLAGLAAVLDPQAVVVGGGVAEIGEQYWEPLRSAFHDEPHVAAAGTPIVPAQLGSRASIVGAAALAFDDTVDD</sequence>
<dbReference type="Gene3D" id="3.30.420.40">
    <property type="match status" value="2"/>
</dbReference>
<dbReference type="InterPro" id="IPR000600">
    <property type="entry name" value="ROK"/>
</dbReference>
<dbReference type="RefSeq" id="WP_218882456.1">
    <property type="nucleotide sequence ID" value="NZ_BAAAYY010000003.1"/>
</dbReference>
<dbReference type="AlphaFoldDB" id="A0A852TVP8"/>
<dbReference type="EC" id="2.7.1.2" evidence="3"/>
<dbReference type="Proteomes" id="UP000589036">
    <property type="component" value="Unassembled WGS sequence"/>
</dbReference>
<dbReference type="InterPro" id="IPR049874">
    <property type="entry name" value="ROK_cs"/>
</dbReference>
<dbReference type="EMBL" id="JACCCC010000001">
    <property type="protein sequence ID" value="NYE47781.1"/>
    <property type="molecule type" value="Genomic_DNA"/>
</dbReference>
<accession>A0A852TVP8</accession>
<keyword evidence="4" id="KW-1185">Reference proteome</keyword>
<proteinExistence type="inferred from homology"/>
<dbReference type="GO" id="GO:0004340">
    <property type="term" value="F:glucokinase activity"/>
    <property type="evidence" value="ECO:0007669"/>
    <property type="project" value="UniProtKB-EC"/>
</dbReference>
<feature type="region of interest" description="Disordered" evidence="2">
    <location>
        <begin position="1"/>
        <end position="22"/>
    </location>
</feature>
<evidence type="ECO:0000313" key="4">
    <source>
        <dbReference type="Proteomes" id="UP000589036"/>
    </source>
</evidence>
<keyword evidence="3" id="KW-0418">Kinase</keyword>
<dbReference type="InterPro" id="IPR043129">
    <property type="entry name" value="ATPase_NBD"/>
</dbReference>
<gene>
    <name evidence="3" type="ORF">HDA32_002901</name>
</gene>
<dbReference type="SUPFAM" id="SSF53067">
    <property type="entry name" value="Actin-like ATPase domain"/>
    <property type="match status" value="1"/>
</dbReference>
<comment type="similarity">
    <text evidence="1">Belongs to the ROK (NagC/XylR) family.</text>
</comment>
<comment type="caution">
    <text evidence="3">The sequence shown here is derived from an EMBL/GenBank/DDBJ whole genome shotgun (WGS) entry which is preliminary data.</text>
</comment>
<name>A0A852TVP8_9ACTN</name>